<comment type="caution">
    <text evidence="2">The sequence shown here is derived from an EMBL/GenBank/DDBJ whole genome shotgun (WGS) entry which is preliminary data.</text>
</comment>
<evidence type="ECO:0000313" key="2">
    <source>
        <dbReference type="EMBL" id="KAA6311448.1"/>
    </source>
</evidence>
<dbReference type="InterPro" id="IPR041657">
    <property type="entry name" value="HTH_17"/>
</dbReference>
<dbReference type="PANTHER" id="PTHR34585:SF22">
    <property type="entry name" value="HELIX-TURN-HELIX DOMAIN-CONTAINING PROTEIN"/>
    <property type="match status" value="1"/>
</dbReference>
<gene>
    <name evidence="2" type="ORF">EZS27_037423</name>
</gene>
<sequence>MEITAIEKKTFEQMRQRFENFTKQVKALCGENQNKDKWLTSNDVCELLQISARSLQSYRDKGTLPYSQIGHKCYYKASDIQQFTGQSQINHK</sequence>
<reference evidence="2" key="1">
    <citation type="submission" date="2019-03" db="EMBL/GenBank/DDBJ databases">
        <title>Single cell metagenomics reveals metabolic interactions within the superorganism composed of flagellate Streblomastix strix and complex community of Bacteroidetes bacteria on its surface.</title>
        <authorList>
            <person name="Treitli S.C."/>
            <person name="Kolisko M."/>
            <person name="Husnik F."/>
            <person name="Keeling P."/>
            <person name="Hampl V."/>
        </authorList>
    </citation>
    <scope>NUCLEOTIDE SEQUENCE</scope>
    <source>
        <strain evidence="2">STM</strain>
    </source>
</reference>
<organism evidence="2">
    <name type="scientific">termite gut metagenome</name>
    <dbReference type="NCBI Taxonomy" id="433724"/>
    <lineage>
        <taxon>unclassified sequences</taxon>
        <taxon>metagenomes</taxon>
        <taxon>organismal metagenomes</taxon>
    </lineage>
</organism>
<protein>
    <recommendedName>
        <fullName evidence="1">Helix-turn-helix domain-containing protein</fullName>
    </recommendedName>
</protein>
<proteinExistence type="predicted"/>
<feature type="domain" description="Helix-turn-helix" evidence="1">
    <location>
        <begin position="38"/>
        <end position="83"/>
    </location>
</feature>
<evidence type="ECO:0000259" key="1">
    <source>
        <dbReference type="Pfam" id="PF12728"/>
    </source>
</evidence>
<dbReference type="SUPFAM" id="SSF46955">
    <property type="entry name" value="Putative DNA-binding domain"/>
    <property type="match status" value="1"/>
</dbReference>
<accession>A0A5J4PRF2</accession>
<dbReference type="Pfam" id="PF12728">
    <property type="entry name" value="HTH_17"/>
    <property type="match status" value="1"/>
</dbReference>
<dbReference type="EMBL" id="SNRY01006934">
    <property type="protein sequence ID" value="KAA6311448.1"/>
    <property type="molecule type" value="Genomic_DNA"/>
</dbReference>
<name>A0A5J4PRF2_9ZZZZ</name>
<dbReference type="PANTHER" id="PTHR34585">
    <property type="match status" value="1"/>
</dbReference>
<dbReference type="InterPro" id="IPR009061">
    <property type="entry name" value="DNA-bd_dom_put_sf"/>
</dbReference>
<dbReference type="AlphaFoldDB" id="A0A5J4PRF2"/>